<organism evidence="1 2">
    <name type="scientific">Sphingomonas palmae</name>
    <dbReference type="NCBI Taxonomy" id="1855283"/>
    <lineage>
        <taxon>Bacteria</taxon>
        <taxon>Pseudomonadati</taxon>
        <taxon>Pseudomonadota</taxon>
        <taxon>Alphaproteobacteria</taxon>
        <taxon>Sphingomonadales</taxon>
        <taxon>Sphingomonadaceae</taxon>
        <taxon>Sphingomonas</taxon>
    </lineage>
</organism>
<dbReference type="OrthoDB" id="7570087at2"/>
<accession>A0A1H7Q1T3</accession>
<evidence type="ECO:0000313" key="1">
    <source>
        <dbReference type="EMBL" id="SEL41786.1"/>
    </source>
</evidence>
<dbReference type="Proteomes" id="UP000199214">
    <property type="component" value="Unassembled WGS sequence"/>
</dbReference>
<proteinExistence type="predicted"/>
<protein>
    <submittedName>
        <fullName evidence="1">Uncharacterized protein</fullName>
    </submittedName>
</protein>
<dbReference type="STRING" id="1855283.SAMN05216382_2002"/>
<sequence>MRRLLVFTILLVAAAPVDKAGVTRGDRAGPSRADRRLRADVLKGMQRYSVAAYRCARLDRVQAQSLPTRFRTGAPVYRRGGHWEEWSARACGQRRTFLVAMWPSRRGGIDFTIEPQRLPKRR</sequence>
<dbReference type="EMBL" id="FNZZ01000003">
    <property type="protein sequence ID" value="SEL41786.1"/>
    <property type="molecule type" value="Genomic_DNA"/>
</dbReference>
<reference evidence="2" key="1">
    <citation type="submission" date="2016-10" db="EMBL/GenBank/DDBJ databases">
        <authorList>
            <person name="Varghese N."/>
            <person name="Submissions S."/>
        </authorList>
    </citation>
    <scope>NUCLEOTIDE SEQUENCE [LARGE SCALE GENOMIC DNA]</scope>
    <source>
        <strain evidence="2">JS21-1</strain>
    </source>
</reference>
<gene>
    <name evidence="1" type="ORF">SAMN05216382_2002</name>
</gene>
<name>A0A1H7Q1T3_9SPHN</name>
<evidence type="ECO:0000313" key="2">
    <source>
        <dbReference type="Proteomes" id="UP000199214"/>
    </source>
</evidence>
<dbReference type="AlphaFoldDB" id="A0A1H7Q1T3"/>
<dbReference type="RefSeq" id="WP_093005803.1">
    <property type="nucleotide sequence ID" value="NZ_FNZZ01000003.1"/>
</dbReference>
<keyword evidence="2" id="KW-1185">Reference proteome</keyword>